<dbReference type="InterPro" id="IPR027267">
    <property type="entry name" value="AH/BAR_dom_sf"/>
</dbReference>
<dbReference type="InterPro" id="IPR050198">
    <property type="entry name" value="Non-receptor_tyrosine_kinases"/>
</dbReference>
<dbReference type="InterPro" id="IPR000980">
    <property type="entry name" value="SH2"/>
</dbReference>
<evidence type="ECO:0000256" key="12">
    <source>
        <dbReference type="SAM" id="Coils"/>
    </source>
</evidence>
<dbReference type="SMART" id="SM00219">
    <property type="entry name" value="TyrKc"/>
    <property type="match status" value="1"/>
</dbReference>
<dbReference type="GO" id="GO:0012505">
    <property type="term" value="C:endomembrane system"/>
    <property type="evidence" value="ECO:0007669"/>
    <property type="project" value="UniProtKB-SubCell"/>
</dbReference>
<dbReference type="InterPro" id="IPR036717">
    <property type="entry name" value="GFRP_sf"/>
</dbReference>
<dbReference type="GO" id="GO:0004715">
    <property type="term" value="F:non-membrane spanning protein tyrosine kinase activity"/>
    <property type="evidence" value="ECO:0007669"/>
    <property type="project" value="UniProtKB-EC"/>
</dbReference>
<proteinExistence type="inferred from homology"/>
<dbReference type="GO" id="GO:0050793">
    <property type="term" value="P:regulation of developmental process"/>
    <property type="evidence" value="ECO:0007669"/>
    <property type="project" value="UniProtKB-ARBA"/>
</dbReference>
<dbReference type="InterPro" id="IPR017441">
    <property type="entry name" value="Protein_kinase_ATP_BS"/>
</dbReference>
<evidence type="ECO:0000256" key="5">
    <source>
        <dbReference type="ARBA" id="ARBA00022840"/>
    </source>
</evidence>
<dbReference type="Gene3D" id="3.30.200.20">
    <property type="entry name" value="Phosphorylase Kinase, domain 1"/>
    <property type="match status" value="1"/>
</dbReference>
<feature type="coiled-coil region" evidence="12">
    <location>
        <begin position="130"/>
        <end position="171"/>
    </location>
</feature>
<evidence type="ECO:0000313" key="15">
    <source>
        <dbReference type="EMBL" id="CAF4659133.1"/>
    </source>
</evidence>
<dbReference type="InterPro" id="IPR011009">
    <property type="entry name" value="Kinase-like_dom_sf"/>
</dbReference>
<evidence type="ECO:0000256" key="10">
    <source>
        <dbReference type="PROSITE-ProRule" id="PRU10141"/>
    </source>
</evidence>
<dbReference type="InterPro" id="IPR001245">
    <property type="entry name" value="Ser-Thr/Tyr_kinase_cat_dom"/>
</dbReference>
<evidence type="ECO:0000259" key="14">
    <source>
        <dbReference type="PROSITE" id="PS50011"/>
    </source>
</evidence>
<keyword evidence="4 11" id="KW-0418">Kinase</keyword>
<dbReference type="Pfam" id="PF07714">
    <property type="entry name" value="PK_Tyr_Ser-Thr"/>
    <property type="match status" value="1"/>
</dbReference>
<evidence type="ECO:0000256" key="8">
    <source>
        <dbReference type="ARBA" id="ARBA00051245"/>
    </source>
</evidence>
<name>A0A821G2C6_9BILA</name>
<feature type="domain" description="Protein kinase" evidence="14">
    <location>
        <begin position="555"/>
        <end position="810"/>
    </location>
</feature>
<dbReference type="GO" id="GO:0030182">
    <property type="term" value="P:neuron differentiation"/>
    <property type="evidence" value="ECO:0007669"/>
    <property type="project" value="UniProtKB-ARBA"/>
</dbReference>
<dbReference type="PROSITE" id="PS00109">
    <property type="entry name" value="PROTEIN_KINASE_TYR"/>
    <property type="match status" value="1"/>
</dbReference>
<evidence type="ECO:0000256" key="3">
    <source>
        <dbReference type="ARBA" id="ARBA00022741"/>
    </source>
</evidence>
<dbReference type="SUPFAM" id="SSF103657">
    <property type="entry name" value="BAR/IMD domain-like"/>
    <property type="match status" value="1"/>
</dbReference>
<dbReference type="CDD" id="cd00192">
    <property type="entry name" value="PTKc"/>
    <property type="match status" value="1"/>
</dbReference>
<comment type="similarity">
    <text evidence="11">Belongs to the protein kinase superfamily. Tyr protein kinase family.</text>
</comment>
<dbReference type="Gene3D" id="1.10.510.10">
    <property type="entry name" value="Transferase(Phosphotransferase) domain 1"/>
    <property type="match status" value="1"/>
</dbReference>
<dbReference type="PROSITE" id="PS00107">
    <property type="entry name" value="PROTEIN_KINASE_ATP"/>
    <property type="match status" value="1"/>
</dbReference>
<dbReference type="PROSITE" id="PS50011">
    <property type="entry name" value="PROTEIN_KINASE_DOM"/>
    <property type="match status" value="1"/>
</dbReference>
<gene>
    <name evidence="15" type="ORF">QYT958_LOCUS15382</name>
</gene>
<feature type="coiled-coil region" evidence="12">
    <location>
        <begin position="343"/>
        <end position="410"/>
    </location>
</feature>
<dbReference type="EC" id="2.7.10.2" evidence="11"/>
<dbReference type="SUPFAM" id="SSF69761">
    <property type="entry name" value="GTP cyclohydrolase I feedback regulatory protein, GFRP"/>
    <property type="match status" value="1"/>
</dbReference>
<sequence>MSNLKTTLTLSRQCLTPSVPRNNAPSQPSAGSSVDEVWRLRYEISCDHGKLLQYIKEMLEETITLDKQYAENLQRLMAETDCIKPYAKANPMNDVCQNIFLQWSKRPTSMLLNVEKLQNNVFDGLLKNLLEKTNDLKAFLENEKHQYEAEMQTAEENVKEAEERYANEAKVFCAKNAELMKVKAAAKIDDNKRIAMERFVMEKRDYLYRAHNEYILAIREYDFHGKQQMCKIISLAIYFEKAQSILNQDWKCLLEAIADYDFKKSHLENSNRYVNMTLHLSSKKPYQPNDGLVNIDSNVPWSQKSTIKFNDSVGIKAGLPNLKDNEILTDESAASQLTNVALKNKIQTLISDLKDDINKLENLRRDIEQTKNNEISYYVNKSLFQKSQQVESLRQQIEWKQNIKNDLQEALDDAGFNDTDTSDTEIPTGLSDKLEDLPYFHGIIPRTHTVSLLNNKGDYLLRRNDRGKIVLSILWTDPDDHNKLKDGHYFIHEINNNDTNETMYSFHDYRLSKPTVPKLISFYVRQKLELRDDGTRLIRAVEKPNYIINHHDVKVDYADRLGKGNFGEVFRGEYRNHKYAIKILRSKKADENSRDRDRFVNEALILKRYTHPRIVKFIGIVASCEPLMIVMELAKRGSLSSYVKANDFNVSQLTKMCRDIAKGMAYLESNHVIHRDLAARNCLVDKDGRVKVGDFGLSRCLYDDEVYFNQITEFPVRWWASEVLQRKPYTTKSDVWSYGITIWEVFSKAEVPYNDISANHLVMDAVKAGKRLEKPGKCPTNIYEIMYKCWLENPKERYDFATIVELSEYRTDDCARVVLDKLEKLGYRVLSMTGIGQTCIWLLHKS</sequence>
<protein>
    <recommendedName>
        <fullName evidence="11">Tyrosine-protein kinase</fullName>
        <ecNumber evidence="11">2.7.10.2</ecNumber>
    </recommendedName>
</protein>
<keyword evidence="3 10" id="KW-0547">Nucleotide-binding</keyword>
<dbReference type="PANTHER" id="PTHR24418">
    <property type="entry name" value="TYROSINE-PROTEIN KINASE"/>
    <property type="match status" value="1"/>
</dbReference>
<evidence type="ECO:0000256" key="4">
    <source>
        <dbReference type="ARBA" id="ARBA00022777"/>
    </source>
</evidence>
<comment type="catalytic activity">
    <reaction evidence="8 11">
        <text>L-tyrosyl-[protein] + ATP = O-phospho-L-tyrosyl-[protein] + ADP + H(+)</text>
        <dbReference type="Rhea" id="RHEA:10596"/>
        <dbReference type="Rhea" id="RHEA-COMP:10136"/>
        <dbReference type="Rhea" id="RHEA-COMP:20101"/>
        <dbReference type="ChEBI" id="CHEBI:15378"/>
        <dbReference type="ChEBI" id="CHEBI:30616"/>
        <dbReference type="ChEBI" id="CHEBI:46858"/>
        <dbReference type="ChEBI" id="CHEBI:61978"/>
        <dbReference type="ChEBI" id="CHEBI:456216"/>
        <dbReference type="EC" id="2.7.10.2"/>
    </reaction>
</comment>
<keyword evidence="7 11" id="KW-0829">Tyrosine-protein kinase</keyword>
<dbReference type="Gene3D" id="3.30.505.10">
    <property type="entry name" value="SH2 domain"/>
    <property type="match status" value="1"/>
</dbReference>
<dbReference type="GO" id="GO:0048468">
    <property type="term" value="P:cell development"/>
    <property type="evidence" value="ECO:0007669"/>
    <property type="project" value="UniProtKB-ARBA"/>
</dbReference>
<dbReference type="InterPro" id="IPR036860">
    <property type="entry name" value="SH2_dom_sf"/>
</dbReference>
<evidence type="ECO:0000256" key="6">
    <source>
        <dbReference type="ARBA" id="ARBA00023136"/>
    </source>
</evidence>
<comment type="subcellular location">
    <subcellularLocation>
        <location evidence="1">Endomembrane system</location>
    </subcellularLocation>
</comment>
<evidence type="ECO:0000256" key="7">
    <source>
        <dbReference type="ARBA" id="ARBA00023137"/>
    </source>
</evidence>
<dbReference type="Gene3D" id="3.30.1410.10">
    <property type="entry name" value="GTP cyclohydrolase I feedback regulatory protein GFRP"/>
    <property type="match status" value="1"/>
</dbReference>
<dbReference type="Proteomes" id="UP000663848">
    <property type="component" value="Unassembled WGS sequence"/>
</dbReference>
<dbReference type="SUPFAM" id="SSF56112">
    <property type="entry name" value="Protein kinase-like (PK-like)"/>
    <property type="match status" value="1"/>
</dbReference>
<keyword evidence="5 10" id="KW-0067">ATP-binding</keyword>
<reference evidence="15" key="1">
    <citation type="submission" date="2021-02" db="EMBL/GenBank/DDBJ databases">
        <authorList>
            <person name="Nowell W R."/>
        </authorList>
    </citation>
    <scope>NUCLEOTIDE SEQUENCE</scope>
</reference>
<dbReference type="PROSITE" id="PS50001">
    <property type="entry name" value="SH2"/>
    <property type="match status" value="1"/>
</dbReference>
<keyword evidence="9" id="KW-0727">SH2 domain</keyword>
<evidence type="ECO:0000259" key="13">
    <source>
        <dbReference type="PROSITE" id="PS50001"/>
    </source>
</evidence>
<keyword evidence="12" id="KW-0175">Coiled coil</keyword>
<organism evidence="15 16">
    <name type="scientific">Rotaria socialis</name>
    <dbReference type="NCBI Taxonomy" id="392032"/>
    <lineage>
        <taxon>Eukaryota</taxon>
        <taxon>Metazoa</taxon>
        <taxon>Spiralia</taxon>
        <taxon>Gnathifera</taxon>
        <taxon>Rotifera</taxon>
        <taxon>Eurotatoria</taxon>
        <taxon>Bdelloidea</taxon>
        <taxon>Philodinida</taxon>
        <taxon>Philodinidae</taxon>
        <taxon>Rotaria</taxon>
    </lineage>
</organism>
<dbReference type="InterPro" id="IPR020635">
    <property type="entry name" value="Tyr_kinase_cat_dom"/>
</dbReference>
<dbReference type="SMART" id="SM00252">
    <property type="entry name" value="SH2"/>
    <property type="match status" value="1"/>
</dbReference>
<evidence type="ECO:0000313" key="16">
    <source>
        <dbReference type="Proteomes" id="UP000663848"/>
    </source>
</evidence>
<feature type="binding site" evidence="10">
    <location>
        <position position="582"/>
    </location>
    <ligand>
        <name>ATP</name>
        <dbReference type="ChEBI" id="CHEBI:30616"/>
    </ligand>
</feature>
<keyword evidence="2 11" id="KW-0808">Transferase</keyword>
<dbReference type="PRINTS" id="PR00109">
    <property type="entry name" value="TYRKINASE"/>
</dbReference>
<evidence type="ECO:0000256" key="2">
    <source>
        <dbReference type="ARBA" id="ARBA00022679"/>
    </source>
</evidence>
<keyword evidence="6" id="KW-0472">Membrane</keyword>
<comment type="caution">
    <text evidence="15">The sequence shown here is derived from an EMBL/GenBank/DDBJ whole genome shotgun (WGS) entry which is preliminary data.</text>
</comment>
<dbReference type="InterPro" id="IPR000719">
    <property type="entry name" value="Prot_kinase_dom"/>
</dbReference>
<dbReference type="GO" id="GO:0009890">
    <property type="term" value="P:negative regulation of biosynthetic process"/>
    <property type="evidence" value="ECO:0007669"/>
    <property type="project" value="InterPro"/>
</dbReference>
<dbReference type="SUPFAM" id="SSF55550">
    <property type="entry name" value="SH2 domain"/>
    <property type="match status" value="1"/>
</dbReference>
<feature type="domain" description="SH2" evidence="13">
    <location>
        <begin position="439"/>
        <end position="541"/>
    </location>
</feature>
<dbReference type="AlphaFoldDB" id="A0A821G2C6"/>
<dbReference type="InterPro" id="IPR008266">
    <property type="entry name" value="Tyr_kinase_AS"/>
</dbReference>
<dbReference type="GO" id="GO:0005524">
    <property type="term" value="F:ATP binding"/>
    <property type="evidence" value="ECO:0007669"/>
    <property type="project" value="UniProtKB-UniRule"/>
</dbReference>
<dbReference type="EMBL" id="CAJOBR010002134">
    <property type="protein sequence ID" value="CAF4659133.1"/>
    <property type="molecule type" value="Genomic_DNA"/>
</dbReference>
<accession>A0A821G2C6</accession>
<evidence type="ECO:0000256" key="11">
    <source>
        <dbReference type="RuleBase" id="RU362096"/>
    </source>
</evidence>
<dbReference type="FunFam" id="1.10.510.10:FF:001512">
    <property type="entry name" value="Receptor tyrosine-protein kinase erbB-2"/>
    <property type="match status" value="1"/>
</dbReference>
<evidence type="ECO:0000256" key="1">
    <source>
        <dbReference type="ARBA" id="ARBA00004308"/>
    </source>
</evidence>
<evidence type="ECO:0000256" key="9">
    <source>
        <dbReference type="PROSITE-ProRule" id="PRU00191"/>
    </source>
</evidence>